<dbReference type="EMBL" id="JAUHHC010000013">
    <property type="protein sequence ID" value="MDN3923321.1"/>
    <property type="molecule type" value="Genomic_DNA"/>
</dbReference>
<keyword evidence="2" id="KW-1185">Reference proteome</keyword>
<dbReference type="RefSeq" id="WP_290361621.1">
    <property type="nucleotide sequence ID" value="NZ_JAUHHC010000013.1"/>
</dbReference>
<protein>
    <submittedName>
        <fullName evidence="1">Uncharacterized protein</fullName>
    </submittedName>
</protein>
<accession>A0ABT8E0E7</accession>
<evidence type="ECO:0000313" key="2">
    <source>
        <dbReference type="Proteomes" id="UP001228044"/>
    </source>
</evidence>
<organism evidence="1 2">
    <name type="scientific">Roseateles violae</name>
    <dbReference type="NCBI Taxonomy" id="3058042"/>
    <lineage>
        <taxon>Bacteria</taxon>
        <taxon>Pseudomonadati</taxon>
        <taxon>Pseudomonadota</taxon>
        <taxon>Betaproteobacteria</taxon>
        <taxon>Burkholderiales</taxon>
        <taxon>Sphaerotilaceae</taxon>
        <taxon>Roseateles</taxon>
    </lineage>
</organism>
<dbReference type="Proteomes" id="UP001228044">
    <property type="component" value="Unassembled WGS sequence"/>
</dbReference>
<sequence length="60" mass="6444">MRDQIIRAIATAATGAMVGWGGNAAVTALQLSPRVDAIERALVRIESRLDAQSRGQEPRK</sequence>
<proteinExistence type="predicted"/>
<name>A0ABT8E0E7_9BURK</name>
<evidence type="ECO:0000313" key="1">
    <source>
        <dbReference type="EMBL" id="MDN3923321.1"/>
    </source>
</evidence>
<comment type="caution">
    <text evidence="1">The sequence shown here is derived from an EMBL/GenBank/DDBJ whole genome shotgun (WGS) entry which is preliminary data.</text>
</comment>
<gene>
    <name evidence="1" type="ORF">QWJ38_23850</name>
</gene>
<reference evidence="1 2" key="1">
    <citation type="submission" date="2023-06" db="EMBL/GenBank/DDBJ databases">
        <title>Pelomonas sp. PFR6 16S ribosomal RNA gene Genome sequencing and assembly.</title>
        <authorList>
            <person name="Woo H."/>
        </authorList>
    </citation>
    <scope>NUCLEOTIDE SEQUENCE [LARGE SCALE GENOMIC DNA]</scope>
    <source>
        <strain evidence="1 2">PFR6</strain>
    </source>
</reference>